<feature type="compositionally biased region" description="Basic and acidic residues" evidence="7">
    <location>
        <begin position="280"/>
        <end position="296"/>
    </location>
</feature>
<evidence type="ECO:0000256" key="7">
    <source>
        <dbReference type="SAM" id="MobiDB-lite"/>
    </source>
</evidence>
<dbReference type="RefSeq" id="WP_138001637.1">
    <property type="nucleotide sequence ID" value="NZ_QGQD01000006.1"/>
</dbReference>
<feature type="compositionally biased region" description="Acidic residues" evidence="7">
    <location>
        <begin position="297"/>
        <end position="307"/>
    </location>
</feature>
<keyword evidence="8" id="KW-1133">Transmembrane helix</keyword>
<feature type="coiled-coil region" evidence="6">
    <location>
        <begin position="69"/>
        <end position="103"/>
    </location>
</feature>
<dbReference type="NCBIfam" id="TIGR00219">
    <property type="entry name" value="mreC"/>
    <property type="match status" value="1"/>
</dbReference>
<evidence type="ECO:0000256" key="8">
    <source>
        <dbReference type="SAM" id="Phobius"/>
    </source>
</evidence>
<comment type="caution">
    <text evidence="10">The sequence shown here is derived from an EMBL/GenBank/DDBJ whole genome shotgun (WGS) entry which is preliminary data.</text>
</comment>
<protein>
    <recommendedName>
        <fullName evidence="2 5">Cell shape-determining protein MreC</fullName>
    </recommendedName>
    <alternativeName>
        <fullName evidence="4 5">Cell shape protein MreC</fullName>
    </alternativeName>
</protein>
<accession>A0A4U8QCQ4</accession>
<dbReference type="Proteomes" id="UP000306509">
    <property type="component" value="Unassembled WGS sequence"/>
</dbReference>
<evidence type="ECO:0000313" key="10">
    <source>
        <dbReference type="EMBL" id="TLD02857.1"/>
    </source>
</evidence>
<evidence type="ECO:0000256" key="5">
    <source>
        <dbReference type="PIRNR" id="PIRNR038471"/>
    </source>
</evidence>
<organism evidence="10 11">
    <name type="scientific">Robinsoniella peoriensis</name>
    <dbReference type="NCBI Taxonomy" id="180332"/>
    <lineage>
        <taxon>Bacteria</taxon>
        <taxon>Bacillati</taxon>
        <taxon>Bacillota</taxon>
        <taxon>Clostridia</taxon>
        <taxon>Lachnospirales</taxon>
        <taxon>Lachnospiraceae</taxon>
        <taxon>Robinsoniella</taxon>
    </lineage>
</organism>
<reference evidence="10 11" key="1">
    <citation type="journal article" date="2019" name="Anaerobe">
        <title>Detection of Robinsoniella peoriensis in multiple bone samples of a trauma patient.</title>
        <authorList>
            <person name="Schrottner P."/>
            <person name="Hartwich K."/>
            <person name="Bunk B."/>
            <person name="Schober I."/>
            <person name="Helbig S."/>
            <person name="Rudolph W.W."/>
            <person name="Gunzer F."/>
        </authorList>
    </citation>
    <scope>NUCLEOTIDE SEQUENCE [LARGE SCALE GENOMIC DNA]</scope>
    <source>
        <strain evidence="10 11">DSM 106044</strain>
    </source>
</reference>
<dbReference type="InterPro" id="IPR007221">
    <property type="entry name" value="MreC"/>
</dbReference>
<feature type="domain" description="Rod shape-determining protein MreC beta-barrel core" evidence="9">
    <location>
        <begin position="123"/>
        <end position="274"/>
    </location>
</feature>
<gene>
    <name evidence="10" type="primary">mreC</name>
    <name evidence="10" type="ORF">DSM106044_00356</name>
</gene>
<keyword evidence="3 5" id="KW-0133">Cell shape</keyword>
<evidence type="ECO:0000256" key="1">
    <source>
        <dbReference type="ARBA" id="ARBA00009369"/>
    </source>
</evidence>
<evidence type="ECO:0000256" key="2">
    <source>
        <dbReference type="ARBA" id="ARBA00013855"/>
    </source>
</evidence>
<dbReference type="PANTHER" id="PTHR34138">
    <property type="entry name" value="CELL SHAPE-DETERMINING PROTEIN MREC"/>
    <property type="match status" value="1"/>
</dbReference>
<keyword evidence="11" id="KW-1185">Reference proteome</keyword>
<keyword evidence="8" id="KW-0812">Transmembrane</keyword>
<dbReference type="InterPro" id="IPR055342">
    <property type="entry name" value="MreC_beta-barrel_core"/>
</dbReference>
<dbReference type="Gene3D" id="2.40.10.340">
    <property type="entry name" value="Rod shape-determining protein MreC, domain 1"/>
    <property type="match status" value="1"/>
</dbReference>
<dbReference type="GO" id="GO:0008360">
    <property type="term" value="P:regulation of cell shape"/>
    <property type="evidence" value="ECO:0007669"/>
    <property type="project" value="UniProtKB-KW"/>
</dbReference>
<dbReference type="Pfam" id="PF04085">
    <property type="entry name" value="MreC"/>
    <property type="match status" value="1"/>
</dbReference>
<feature type="transmembrane region" description="Helical" evidence="8">
    <location>
        <begin position="12"/>
        <end position="30"/>
    </location>
</feature>
<sequence length="321" mass="35194" precursor="true">MKKKNSIKSKAILLIISAVCGVMIVLSFTVDMSSGPLKQVGEFVITPLQSGINQVGTWIAGKGDYFQNSADLVTENKSLQKKVDDLTIENTRLIQDQEELNRLRDLYELDHQYEDYEKVGARVIAKQSGNWFHMFTIDKGSNDGFAVDMNVLAGGGLAGIITEVGPNWSTVRSIIDDYSNVGAMVSSTNEQCIIAGDLRLIDEDKVNLIKLTDTDNKVSVGDKVVTSNVSSKFLPGILIGYISEINDDSNHLTKSGYISPAVDFRDIQEVLVIKSLKQQIETKETEPKQTEAKGLDETGDTESETSSETESQSTEAPKSVE</sequence>
<evidence type="ECO:0000256" key="6">
    <source>
        <dbReference type="SAM" id="Coils"/>
    </source>
</evidence>
<keyword evidence="6" id="KW-0175">Coiled coil</keyword>
<dbReference type="PIRSF" id="PIRSF038471">
    <property type="entry name" value="MreC"/>
    <property type="match status" value="1"/>
</dbReference>
<name>A0A4U8QCQ4_9FIRM</name>
<proteinExistence type="inferred from homology"/>
<dbReference type="InterPro" id="IPR042177">
    <property type="entry name" value="Cell/Rod_1"/>
</dbReference>
<dbReference type="PANTHER" id="PTHR34138:SF1">
    <property type="entry name" value="CELL SHAPE-DETERMINING PROTEIN MREC"/>
    <property type="match status" value="1"/>
</dbReference>
<dbReference type="GO" id="GO:0005886">
    <property type="term" value="C:plasma membrane"/>
    <property type="evidence" value="ECO:0007669"/>
    <property type="project" value="TreeGrafter"/>
</dbReference>
<feature type="region of interest" description="Disordered" evidence="7">
    <location>
        <begin position="280"/>
        <end position="321"/>
    </location>
</feature>
<evidence type="ECO:0000313" key="11">
    <source>
        <dbReference type="Proteomes" id="UP000306509"/>
    </source>
</evidence>
<dbReference type="EMBL" id="QGQD01000006">
    <property type="protein sequence ID" value="TLD02857.1"/>
    <property type="molecule type" value="Genomic_DNA"/>
</dbReference>
<evidence type="ECO:0000256" key="4">
    <source>
        <dbReference type="ARBA" id="ARBA00032089"/>
    </source>
</evidence>
<dbReference type="STRING" id="180332.GCA_000797495_05508"/>
<evidence type="ECO:0000259" key="9">
    <source>
        <dbReference type="Pfam" id="PF04085"/>
    </source>
</evidence>
<comment type="similarity">
    <text evidence="1 5">Belongs to the MreC family.</text>
</comment>
<dbReference type="InterPro" id="IPR042175">
    <property type="entry name" value="Cell/Rod_MreC_2"/>
</dbReference>
<comment type="function">
    <text evidence="5">Involved in formation and maintenance of cell shape.</text>
</comment>
<keyword evidence="8" id="KW-0472">Membrane</keyword>
<evidence type="ECO:0000256" key="3">
    <source>
        <dbReference type="ARBA" id="ARBA00022960"/>
    </source>
</evidence>
<dbReference type="Gene3D" id="2.40.10.350">
    <property type="entry name" value="Rod shape-determining protein MreC, domain 2"/>
    <property type="match status" value="1"/>
</dbReference>
<dbReference type="AlphaFoldDB" id="A0A4U8QCQ4"/>